<evidence type="ECO:0000313" key="6">
    <source>
        <dbReference type="Proteomes" id="UP001211065"/>
    </source>
</evidence>
<feature type="coiled-coil region" evidence="2">
    <location>
        <begin position="246"/>
        <end position="273"/>
    </location>
</feature>
<feature type="domain" description="GDP/GTP exchange factor Sec2 N-terminal" evidence="4">
    <location>
        <begin position="311"/>
        <end position="416"/>
    </location>
</feature>
<dbReference type="GO" id="GO:0006887">
    <property type="term" value="P:exocytosis"/>
    <property type="evidence" value="ECO:0007669"/>
    <property type="project" value="TreeGrafter"/>
</dbReference>
<accession>A0AAD5U5Q2</accession>
<dbReference type="PANTHER" id="PTHR14430">
    <property type="entry name" value="RABIN3-RELATED"/>
    <property type="match status" value="1"/>
</dbReference>
<feature type="compositionally biased region" description="Low complexity" evidence="3">
    <location>
        <begin position="591"/>
        <end position="606"/>
    </location>
</feature>
<dbReference type="GO" id="GO:0051286">
    <property type="term" value="C:cell tip"/>
    <property type="evidence" value="ECO:0007669"/>
    <property type="project" value="TreeGrafter"/>
</dbReference>
<evidence type="ECO:0000256" key="3">
    <source>
        <dbReference type="SAM" id="MobiDB-lite"/>
    </source>
</evidence>
<feature type="coiled-coil region" evidence="2">
    <location>
        <begin position="343"/>
        <end position="399"/>
    </location>
</feature>
<keyword evidence="6" id="KW-1185">Reference proteome</keyword>
<dbReference type="Gene3D" id="6.10.140.910">
    <property type="match status" value="1"/>
</dbReference>
<evidence type="ECO:0000256" key="2">
    <source>
        <dbReference type="SAM" id="Coils"/>
    </source>
</evidence>
<dbReference type="AlphaFoldDB" id="A0AAD5U5Q2"/>
<name>A0AAD5U5Q2_9FUNG</name>
<dbReference type="GO" id="GO:0005085">
    <property type="term" value="F:guanyl-nucleotide exchange factor activity"/>
    <property type="evidence" value="ECO:0007669"/>
    <property type="project" value="InterPro"/>
</dbReference>
<feature type="region of interest" description="Disordered" evidence="3">
    <location>
        <begin position="590"/>
        <end position="631"/>
    </location>
</feature>
<sequence>MEDIKLNDSFTNSAIKLNESLTRLNKDDHDASKYNFEKLEKEFKLKEEEWQKERLANDSMLQKKNEQIDTMRVKLNRYEFAIKEALLFLAKPMESYTAWLQNDPSKSINFRDRNPSEPKKLVAVASPQQAAQSQQTKITILTENIEVKPLEELGSPAATYEVSSDISADQISSLECIRLALNYLKSAQSSVQNMGTFKANSAAPKVEDFSNPEKKLDSDYLKDFGKEQENKILSDPISNTTEIVLQEFAERQLIQTQKQIESLARSIKQEEKKSNTVFLEEVGDLALGVQRESLNLPPMKKNETCQNCREYMLRVDHLQDQVDYLKRDVTALVSQLNEERSCRQRVQLSKDILDQELEELTVQLFDQANRMVIDESKLREQFENNNYVLQGELKDLSKKFGNREQELNDLRRCLVALDEAKQRAASGINDSPRSSLTSLSVSPIKSTTLQAAEYFYKSSGNFFSSRIGPQKELLPFIPVDGVLLMEFQEHIKVAMTCQKMTLENQLKLLMETTFVKRSLLEVIEPCLFYSYQHNFTNLKASTVSSSFKKKLLDSVIRSLVEIKLYWSSKEDLYLNNYDVADEARLSNAPDSAVSTASNTSTSATSTPLSQFSSKNPPPLQTNQNENGPPKKKCSNCCMLKECDYRMRFKQPENPKSKVSEWFQMCRFCRDRVASSCDFFTFIINIANLKGVTLLGMFRHMLWLKRKVVVSIVGSCSLFEGEVVSSFKNGEVNSSGWEKLVEVIG</sequence>
<evidence type="ECO:0000256" key="1">
    <source>
        <dbReference type="ARBA" id="ARBA00023054"/>
    </source>
</evidence>
<dbReference type="InterPro" id="IPR009449">
    <property type="entry name" value="Sec2_N"/>
</dbReference>
<organism evidence="5 6">
    <name type="scientific">Clydaea vesicula</name>
    <dbReference type="NCBI Taxonomy" id="447962"/>
    <lineage>
        <taxon>Eukaryota</taxon>
        <taxon>Fungi</taxon>
        <taxon>Fungi incertae sedis</taxon>
        <taxon>Chytridiomycota</taxon>
        <taxon>Chytridiomycota incertae sedis</taxon>
        <taxon>Chytridiomycetes</taxon>
        <taxon>Lobulomycetales</taxon>
        <taxon>Lobulomycetaceae</taxon>
        <taxon>Clydaea</taxon>
    </lineage>
</organism>
<evidence type="ECO:0000259" key="4">
    <source>
        <dbReference type="Pfam" id="PF06428"/>
    </source>
</evidence>
<keyword evidence="1 2" id="KW-0175">Coiled coil</keyword>
<dbReference type="Pfam" id="PF25555">
    <property type="entry name" value="RAB3A-like_C"/>
    <property type="match status" value="1"/>
</dbReference>
<dbReference type="InterPro" id="IPR040351">
    <property type="entry name" value="RAB3IL/RAB3IP/Sec2"/>
</dbReference>
<dbReference type="EMBL" id="JADGJW010000192">
    <property type="protein sequence ID" value="KAJ3222099.1"/>
    <property type="molecule type" value="Genomic_DNA"/>
</dbReference>
<feature type="compositionally biased region" description="Polar residues" evidence="3">
    <location>
        <begin position="607"/>
        <end position="626"/>
    </location>
</feature>
<dbReference type="GO" id="GO:0070319">
    <property type="term" value="C:Golgi to plasma membrane transport vesicle"/>
    <property type="evidence" value="ECO:0007669"/>
    <property type="project" value="TreeGrafter"/>
</dbReference>
<proteinExistence type="predicted"/>
<dbReference type="Proteomes" id="UP001211065">
    <property type="component" value="Unassembled WGS sequence"/>
</dbReference>
<dbReference type="SUPFAM" id="SSF144284">
    <property type="entry name" value="Sec2 N-terminal region"/>
    <property type="match status" value="1"/>
</dbReference>
<protein>
    <recommendedName>
        <fullName evidence="4">GDP/GTP exchange factor Sec2 N-terminal domain-containing protein</fullName>
    </recommendedName>
</protein>
<dbReference type="CDD" id="cd21044">
    <property type="entry name" value="Rab11BD_RAB3IP_like"/>
    <property type="match status" value="1"/>
</dbReference>
<gene>
    <name evidence="5" type="ORF">HK099_002714</name>
</gene>
<reference evidence="5" key="1">
    <citation type="submission" date="2020-05" db="EMBL/GenBank/DDBJ databases">
        <title>Phylogenomic resolution of chytrid fungi.</title>
        <authorList>
            <person name="Stajich J.E."/>
            <person name="Amses K."/>
            <person name="Simmons R."/>
            <person name="Seto K."/>
            <person name="Myers J."/>
            <person name="Bonds A."/>
            <person name="Quandt C.A."/>
            <person name="Barry K."/>
            <person name="Liu P."/>
            <person name="Grigoriev I."/>
            <person name="Longcore J.E."/>
            <person name="James T.Y."/>
        </authorList>
    </citation>
    <scope>NUCLEOTIDE SEQUENCE</scope>
    <source>
        <strain evidence="5">JEL0476</strain>
    </source>
</reference>
<dbReference type="PANTHER" id="PTHR14430:SF0">
    <property type="entry name" value="SEC2P DOMAIN-CONTAINING PROTEIN"/>
    <property type="match status" value="1"/>
</dbReference>
<comment type="caution">
    <text evidence="5">The sequence shown here is derived from an EMBL/GenBank/DDBJ whole genome shotgun (WGS) entry which is preliminary data.</text>
</comment>
<evidence type="ECO:0000313" key="5">
    <source>
        <dbReference type="EMBL" id="KAJ3222099.1"/>
    </source>
</evidence>
<dbReference type="Pfam" id="PF06428">
    <property type="entry name" value="Sec2p"/>
    <property type="match status" value="1"/>
</dbReference>